<evidence type="ECO:0008006" key="4">
    <source>
        <dbReference type="Google" id="ProtNLM"/>
    </source>
</evidence>
<gene>
    <name evidence="2" type="ORF">Ani05nite_34680</name>
</gene>
<feature type="transmembrane region" description="Helical" evidence="1">
    <location>
        <begin position="35"/>
        <end position="53"/>
    </location>
</feature>
<accession>A0A919JF94</accession>
<feature type="transmembrane region" description="Helical" evidence="1">
    <location>
        <begin position="135"/>
        <end position="155"/>
    </location>
</feature>
<dbReference type="AlphaFoldDB" id="A0A919JF94"/>
<sequence length="348" mass="36490">MPTDRPRPAGPPLTYPFAVIWSFAAAVARYRRRILIAALVISALAVTDAVRRPNEPVESLAALGAVAALALVAGAVVGAVERWRAPVRFEIDSAGGAFRTARAAAGVFLVIFLLAALAFFAEVGGWSWAHGDRDGGWVVVMAVIGVPVLLFATLVTRGLGIALTPEGVRADRETGRVFIPWSALAPAGDPPVPADQPRPAPAEYRLDLVLADPGRVTRRGLVRRPDRIAFEVTPPAFVAAAVRHYADHPAERATIGTEAGHRRLLALLDGPAVPAEPPPTRRRVGALAAGAVLTFVAAVTVETAADLTVGRHSALGYAAEFGGQLLGLGSLSCLVGAVRGLRARRMPR</sequence>
<keyword evidence="1" id="KW-0812">Transmembrane</keyword>
<keyword evidence="1" id="KW-1133">Transmembrane helix</keyword>
<evidence type="ECO:0000256" key="1">
    <source>
        <dbReference type="SAM" id="Phobius"/>
    </source>
</evidence>
<dbReference type="EMBL" id="BOMQ01000043">
    <property type="protein sequence ID" value="GIE49934.1"/>
    <property type="molecule type" value="Genomic_DNA"/>
</dbReference>
<organism evidence="2 3">
    <name type="scientific">Actinoplanes nipponensis</name>
    <dbReference type="NCBI Taxonomy" id="135950"/>
    <lineage>
        <taxon>Bacteria</taxon>
        <taxon>Bacillati</taxon>
        <taxon>Actinomycetota</taxon>
        <taxon>Actinomycetes</taxon>
        <taxon>Micromonosporales</taxon>
        <taxon>Micromonosporaceae</taxon>
        <taxon>Actinoplanes</taxon>
    </lineage>
</organism>
<proteinExistence type="predicted"/>
<dbReference type="Proteomes" id="UP000647172">
    <property type="component" value="Unassembled WGS sequence"/>
</dbReference>
<evidence type="ECO:0000313" key="3">
    <source>
        <dbReference type="Proteomes" id="UP000647172"/>
    </source>
</evidence>
<reference evidence="2" key="1">
    <citation type="submission" date="2021-01" db="EMBL/GenBank/DDBJ databases">
        <title>Whole genome shotgun sequence of Actinoplanes nipponensis NBRC 14063.</title>
        <authorList>
            <person name="Komaki H."/>
            <person name="Tamura T."/>
        </authorList>
    </citation>
    <scope>NUCLEOTIDE SEQUENCE</scope>
    <source>
        <strain evidence="2">NBRC 14063</strain>
    </source>
</reference>
<feature type="transmembrane region" description="Helical" evidence="1">
    <location>
        <begin position="101"/>
        <end position="123"/>
    </location>
</feature>
<comment type="caution">
    <text evidence="2">The sequence shown here is derived from an EMBL/GenBank/DDBJ whole genome shotgun (WGS) entry which is preliminary data.</text>
</comment>
<feature type="transmembrane region" description="Helical" evidence="1">
    <location>
        <begin position="284"/>
        <end position="301"/>
    </location>
</feature>
<feature type="transmembrane region" description="Helical" evidence="1">
    <location>
        <begin position="321"/>
        <end position="341"/>
    </location>
</feature>
<feature type="transmembrane region" description="Helical" evidence="1">
    <location>
        <begin position="59"/>
        <end position="80"/>
    </location>
</feature>
<feature type="transmembrane region" description="Helical" evidence="1">
    <location>
        <begin position="12"/>
        <end position="28"/>
    </location>
</feature>
<keyword evidence="3" id="KW-1185">Reference proteome</keyword>
<protein>
    <recommendedName>
        <fullName evidence="4">PH domain-containing protein</fullName>
    </recommendedName>
</protein>
<evidence type="ECO:0000313" key="2">
    <source>
        <dbReference type="EMBL" id="GIE49934.1"/>
    </source>
</evidence>
<keyword evidence="1" id="KW-0472">Membrane</keyword>
<name>A0A919JF94_9ACTN</name>